<dbReference type="Pfam" id="PF16065">
    <property type="entry name" value="DUF4807"/>
    <property type="match status" value="1"/>
</dbReference>
<name>A0ABP1Q987_9HEXA</name>
<organism evidence="1 2">
    <name type="scientific">Orchesella dallaii</name>
    <dbReference type="NCBI Taxonomy" id="48710"/>
    <lineage>
        <taxon>Eukaryota</taxon>
        <taxon>Metazoa</taxon>
        <taxon>Ecdysozoa</taxon>
        <taxon>Arthropoda</taxon>
        <taxon>Hexapoda</taxon>
        <taxon>Collembola</taxon>
        <taxon>Entomobryomorpha</taxon>
        <taxon>Entomobryoidea</taxon>
        <taxon>Orchesellidae</taxon>
        <taxon>Orchesellinae</taxon>
        <taxon>Orchesella</taxon>
    </lineage>
</organism>
<dbReference type="InterPro" id="IPR032072">
    <property type="entry name" value="DUF4807"/>
</dbReference>
<dbReference type="PANTHER" id="PTHR36693">
    <property type="entry name" value="GH02722P"/>
    <property type="match status" value="1"/>
</dbReference>
<reference evidence="1 2" key="1">
    <citation type="submission" date="2024-08" db="EMBL/GenBank/DDBJ databases">
        <authorList>
            <person name="Cucini C."/>
            <person name="Frati F."/>
        </authorList>
    </citation>
    <scope>NUCLEOTIDE SEQUENCE [LARGE SCALE GENOMIC DNA]</scope>
</reference>
<protein>
    <submittedName>
        <fullName evidence="1">Uncharacterized protein</fullName>
    </submittedName>
</protein>
<dbReference type="EMBL" id="CAXLJM020000024">
    <property type="protein sequence ID" value="CAL8090020.1"/>
    <property type="molecule type" value="Genomic_DNA"/>
</dbReference>
<dbReference type="Proteomes" id="UP001642540">
    <property type="component" value="Unassembled WGS sequence"/>
</dbReference>
<gene>
    <name evidence="1" type="ORF">ODALV1_LOCUS7530</name>
</gene>
<accession>A0ABP1Q987</accession>
<comment type="caution">
    <text evidence="1">The sequence shown here is derived from an EMBL/GenBank/DDBJ whole genome shotgun (WGS) entry which is preliminary data.</text>
</comment>
<keyword evidence="2" id="KW-1185">Reference proteome</keyword>
<dbReference type="PANTHER" id="PTHR36693:SF1">
    <property type="entry name" value="GH02722P"/>
    <property type="match status" value="1"/>
</dbReference>
<sequence length="407" mass="46456">MNFIENANVFCISLNGVVEGHQFLSLVTCRLSNINNSPKRTRTSSLPSYLEVCDEPSDRKNESSWRLQRSSRCLSEDSVRIRKDTLKTVCTKCIYSMVRKGRPVSQTKLARNRKFDLIVPKKKYKTASSKCKAGLRGSACTAFKDDLKIKKGAGIHKSLINHQKRPFGIECSGTSFEMDGYLLSYFISEIKRSQTFRLAFLRRWCTQYQQQVSLTNPIPQKLLVLVAIMKRPDYEILDSLGNKMVNSNILYRRSLEHALSWLSTLGGAFSALGDLSSSWAEEAGHVSITQLRIAMKLEDPGIKSRCRIYAAISLLQRGYLKSCRDIVRNEYLYAVSLPDGSDPRLRRMCLGVWAKLQYHWKQVPLAERNRLKSTKDGLQDIRNNVKYRNVYNLEKGRKIVSVEEASS</sequence>
<proteinExistence type="predicted"/>
<evidence type="ECO:0000313" key="1">
    <source>
        <dbReference type="EMBL" id="CAL8090020.1"/>
    </source>
</evidence>
<evidence type="ECO:0000313" key="2">
    <source>
        <dbReference type="Proteomes" id="UP001642540"/>
    </source>
</evidence>